<keyword evidence="3" id="KW-1185">Reference proteome</keyword>
<sequence>AVCRVARQVAADNGARMTRCRAAGAGAAVSLPVATGGARDRPASESGGGTGRSLGSPGSVEVETAVDVPPPLDTFGPARGHAIAGSK</sequence>
<dbReference type="EMBL" id="BAHD01000069">
    <property type="protein sequence ID" value="GAB97463.1"/>
    <property type="molecule type" value="Genomic_DNA"/>
</dbReference>
<evidence type="ECO:0000256" key="1">
    <source>
        <dbReference type="SAM" id="MobiDB-lite"/>
    </source>
</evidence>
<name>K6VML9_9MICO</name>
<organism evidence="2 3">
    <name type="scientific">Kineosphaera limosa NBRC 100340</name>
    <dbReference type="NCBI Taxonomy" id="1184609"/>
    <lineage>
        <taxon>Bacteria</taxon>
        <taxon>Bacillati</taxon>
        <taxon>Actinomycetota</taxon>
        <taxon>Actinomycetes</taxon>
        <taxon>Micrococcales</taxon>
        <taxon>Dermatophilaceae</taxon>
        <taxon>Kineosphaera</taxon>
    </lineage>
</organism>
<evidence type="ECO:0000313" key="3">
    <source>
        <dbReference type="Proteomes" id="UP000008366"/>
    </source>
</evidence>
<proteinExistence type="predicted"/>
<dbReference type="AlphaFoldDB" id="K6VML9"/>
<feature type="region of interest" description="Disordered" evidence="1">
    <location>
        <begin position="34"/>
        <end position="87"/>
    </location>
</feature>
<accession>K6VML9</accession>
<comment type="caution">
    <text evidence="2">The sequence shown here is derived from an EMBL/GenBank/DDBJ whole genome shotgun (WGS) entry which is preliminary data.</text>
</comment>
<reference evidence="2 3" key="1">
    <citation type="submission" date="2012-08" db="EMBL/GenBank/DDBJ databases">
        <title>Whole genome shotgun sequence of Kineosphaera limosa NBRC 100340.</title>
        <authorList>
            <person name="Yoshida I."/>
            <person name="Isaki S."/>
            <person name="Hosoyama A."/>
            <person name="Tsuchikane K."/>
            <person name="Katsumata H."/>
            <person name="Ando Y."/>
            <person name="Ohji S."/>
            <person name="Hamada M."/>
            <person name="Tamura T."/>
            <person name="Yamazoe A."/>
            <person name="Yamazaki S."/>
            <person name="Fujita N."/>
        </authorList>
    </citation>
    <scope>NUCLEOTIDE SEQUENCE [LARGE SCALE GENOMIC DNA]</scope>
    <source>
        <strain evidence="2 3">NBRC 100340</strain>
    </source>
</reference>
<evidence type="ECO:0000313" key="2">
    <source>
        <dbReference type="EMBL" id="GAB97463.1"/>
    </source>
</evidence>
<feature type="non-terminal residue" evidence="2">
    <location>
        <position position="1"/>
    </location>
</feature>
<dbReference type="RefSeq" id="WP_006593995.1">
    <property type="nucleotide sequence ID" value="NZ_BAHD01000069.1"/>
</dbReference>
<gene>
    <name evidence="2" type="ORF">KILIM_069_00310</name>
</gene>
<protein>
    <submittedName>
        <fullName evidence="2">Uncharacterized protein</fullName>
    </submittedName>
</protein>
<dbReference type="Proteomes" id="UP000008366">
    <property type="component" value="Unassembled WGS sequence"/>
</dbReference>